<evidence type="ECO:0000256" key="4">
    <source>
        <dbReference type="ARBA" id="ARBA00022692"/>
    </source>
</evidence>
<keyword evidence="4 8" id="KW-0812">Transmembrane</keyword>
<dbReference type="STRING" id="743722.Sph21_2054"/>
<keyword evidence="3 8" id="KW-1134">Transmembrane beta strand</keyword>
<evidence type="ECO:0000256" key="7">
    <source>
        <dbReference type="ARBA" id="ARBA00023237"/>
    </source>
</evidence>
<dbReference type="Pfam" id="PF00593">
    <property type="entry name" value="TonB_dep_Rec_b-barrel"/>
    <property type="match status" value="1"/>
</dbReference>
<evidence type="ECO:0000256" key="2">
    <source>
        <dbReference type="ARBA" id="ARBA00022448"/>
    </source>
</evidence>
<evidence type="ECO:0000313" key="12">
    <source>
        <dbReference type="EMBL" id="ADZ78613.1"/>
    </source>
</evidence>
<protein>
    <submittedName>
        <fullName evidence="12">TonB-dependent receptor plug</fullName>
    </submittedName>
</protein>
<keyword evidence="7 8" id="KW-0998">Cell outer membrane</keyword>
<dbReference type="NCBIfam" id="TIGR04056">
    <property type="entry name" value="OMP_RagA_SusC"/>
    <property type="match status" value="1"/>
</dbReference>
<dbReference type="Pfam" id="PF07715">
    <property type="entry name" value="Plug"/>
    <property type="match status" value="1"/>
</dbReference>
<dbReference type="EMBL" id="CP002584">
    <property type="protein sequence ID" value="ADZ78613.1"/>
    <property type="molecule type" value="Genomic_DNA"/>
</dbReference>
<dbReference type="Gene3D" id="2.40.170.20">
    <property type="entry name" value="TonB-dependent receptor, beta-barrel domain"/>
    <property type="match status" value="1"/>
</dbReference>
<gene>
    <name evidence="12" type="ordered locus">Sph21_2054</name>
</gene>
<proteinExistence type="inferred from homology"/>
<dbReference type="InterPro" id="IPR008969">
    <property type="entry name" value="CarboxyPept-like_regulatory"/>
</dbReference>
<dbReference type="HOGENOM" id="CLU_004317_0_2_10"/>
<sequence length="1004" mass="111448">MYHFLPIKKSKRTIFPKWQFLFTMFILFNTTLWAQNRTITGIVTSGVDQAPLPGVSVLVKGTSTGTTTDEKGRFTLSVPEKAILSVSYIGFLSENVDVGKQTNLSIILQSDTKSMDEVVVVGYGSIKRGDLTSATAHVGPKDFRQSGARNAMDLLQGKVAGLQVTRSGSNPNSGVSIQLRGATSIMGGNSPLIVVDGIPGGNMDLLQQEDIESIDVLKDGSAAAIYGTQANGGVILITTKKGKPGQTRFDYANYFRKEFVQRQPKFLSADEYRKKMEDGVFTGTDGGANVNAFDELINKDNISQYHTLAISGGGENNSFRASTYYRNLEGIAKENGRQEYGIRANFNGKGLNDRLNTSVNLVTNYNNANLLGGGGWEWAYTRNPTQPLKNADGSWYYEQTTTNEVARLYEEKYRRQQQTSSLDGKVSYMFLDGLNGSVFGSVQRNSYTDSYYASLNSEPSFKNGNGYKGEAEQTSFLRTDYAFEPTIDYKTIVNEDHSITAVAGYSYRRSVEQGFDAKNFGFSSDVLEDNKLQTGNALIDGKAEMNSNKWDSKLIAFFGRANYSYKGKYMFQGIYRREGSSRFGANNKWGNFGSVSAGWNISAEEFMKEVSFVDDLKLRAGYGVTGNQDIGNYNSLVTLGTGNFYIFPEGENGIWRQTYGPNRNPNPNLKWETKKEFNIGLDFSLFNGKLGGSIDAYKRVTDDLLGEYKSQQPPFIRDFLVTNVGQLSSKGIELTLTASVIQTDKVTWRTDFTASSNSARMDSFSNDVYKVSYRDFGSIGGAGALGDAFRVMEGGKLGNFYGKRFAGFSEDGKWLFYKKDGSAVPFDQINDSRTDLENTDLAVIGNAIPKFYASWNNTVTYKNFDLRVFFRGRFGYDVLNTTELSYGNRVALPNNVLESAFTKHEALSDTYMYSDYYIESGSFVKLDEVTLGYTFKLNTAKLRNFRIYVTGQNLATFTSYSGADPDFILDNGFGNEINGRRLGLDPRDPYPSTRSFLVGLNIGF</sequence>
<evidence type="ECO:0000259" key="11">
    <source>
        <dbReference type="Pfam" id="PF07715"/>
    </source>
</evidence>
<keyword evidence="6 8" id="KW-0472">Membrane</keyword>
<dbReference type="InterPro" id="IPR023996">
    <property type="entry name" value="TonB-dep_OMP_SusC/RagA"/>
</dbReference>
<evidence type="ECO:0000256" key="9">
    <source>
        <dbReference type="RuleBase" id="RU003357"/>
    </source>
</evidence>
<name>F4CBM1_SPHS2</name>
<dbReference type="Gene3D" id="2.60.40.1120">
    <property type="entry name" value="Carboxypeptidase-like, regulatory domain"/>
    <property type="match status" value="1"/>
</dbReference>
<comment type="similarity">
    <text evidence="8 9">Belongs to the TonB-dependent receptor family.</text>
</comment>
<evidence type="ECO:0000256" key="1">
    <source>
        <dbReference type="ARBA" id="ARBA00004571"/>
    </source>
</evidence>
<feature type="domain" description="TonB-dependent receptor plug" evidence="11">
    <location>
        <begin position="130"/>
        <end position="234"/>
    </location>
</feature>
<dbReference type="KEGG" id="shg:Sph21_2054"/>
<organism evidence="12">
    <name type="scientific">Sphingobacterium sp. (strain 21)</name>
    <dbReference type="NCBI Taxonomy" id="743722"/>
    <lineage>
        <taxon>Bacteria</taxon>
        <taxon>Pseudomonadati</taxon>
        <taxon>Bacteroidota</taxon>
        <taxon>Sphingobacteriia</taxon>
        <taxon>Sphingobacteriales</taxon>
        <taxon>Sphingobacteriaceae</taxon>
        <taxon>Sphingobacterium</taxon>
    </lineage>
</organism>
<dbReference type="InterPro" id="IPR012910">
    <property type="entry name" value="Plug_dom"/>
</dbReference>
<dbReference type="SUPFAM" id="SSF49464">
    <property type="entry name" value="Carboxypeptidase regulatory domain-like"/>
    <property type="match status" value="1"/>
</dbReference>
<accession>F4CBM1</accession>
<keyword evidence="5 9" id="KW-0798">TonB box</keyword>
<dbReference type="InterPro" id="IPR036942">
    <property type="entry name" value="Beta-barrel_TonB_sf"/>
</dbReference>
<keyword evidence="12" id="KW-0675">Receptor</keyword>
<feature type="domain" description="TonB-dependent receptor-like beta-barrel" evidence="10">
    <location>
        <begin position="360"/>
        <end position="954"/>
    </location>
</feature>
<dbReference type="NCBIfam" id="TIGR04057">
    <property type="entry name" value="SusC_RagA_signa"/>
    <property type="match status" value="1"/>
</dbReference>
<dbReference type="InterPro" id="IPR023997">
    <property type="entry name" value="TonB-dep_OMP_SusC/RagA_CS"/>
</dbReference>
<dbReference type="PATRIC" id="fig|743722.3.peg.2191"/>
<keyword evidence="2 8" id="KW-0813">Transport</keyword>
<dbReference type="eggNOG" id="COG4206">
    <property type="taxonomic scope" value="Bacteria"/>
</dbReference>
<evidence type="ECO:0000256" key="5">
    <source>
        <dbReference type="ARBA" id="ARBA00023077"/>
    </source>
</evidence>
<comment type="subcellular location">
    <subcellularLocation>
        <location evidence="1 8">Cell outer membrane</location>
        <topology evidence="1 8">Multi-pass membrane protein</topology>
    </subcellularLocation>
</comment>
<dbReference type="Gene3D" id="2.170.130.10">
    <property type="entry name" value="TonB-dependent receptor, plug domain"/>
    <property type="match status" value="1"/>
</dbReference>
<dbReference type="GO" id="GO:0009279">
    <property type="term" value="C:cell outer membrane"/>
    <property type="evidence" value="ECO:0007669"/>
    <property type="project" value="UniProtKB-SubCell"/>
</dbReference>
<reference evidence="12" key="1">
    <citation type="submission" date="2011-03" db="EMBL/GenBank/DDBJ databases">
        <title>Complete sequence of Sphingobacterium sp. 21.</title>
        <authorList>
            <consortium name="US DOE Joint Genome Institute"/>
            <person name="Lucas S."/>
            <person name="Copeland A."/>
            <person name="Lapidus A."/>
            <person name="Cheng J.-F."/>
            <person name="Goodwin L."/>
            <person name="Pitluck S."/>
            <person name="Davenport K."/>
            <person name="Detter J.C."/>
            <person name="Han C."/>
            <person name="Tapia R."/>
            <person name="Land M."/>
            <person name="Hauser L."/>
            <person name="Kyrpides N."/>
            <person name="Ivanova N."/>
            <person name="Ovchinnikova G."/>
            <person name="Pagani I."/>
            <person name="Siebers A.K."/>
            <person name="Allgaier M."/>
            <person name="Thelen M.P."/>
            <person name="Hugenholtz P."/>
            <person name="Woyke T."/>
        </authorList>
    </citation>
    <scope>NUCLEOTIDE SEQUENCE</scope>
    <source>
        <strain evidence="12">21</strain>
    </source>
</reference>
<evidence type="ECO:0000256" key="8">
    <source>
        <dbReference type="PROSITE-ProRule" id="PRU01360"/>
    </source>
</evidence>
<dbReference type="InterPro" id="IPR039426">
    <property type="entry name" value="TonB-dep_rcpt-like"/>
</dbReference>
<evidence type="ECO:0000256" key="3">
    <source>
        <dbReference type="ARBA" id="ARBA00022452"/>
    </source>
</evidence>
<dbReference type="InterPro" id="IPR000531">
    <property type="entry name" value="Beta-barrel_TonB"/>
</dbReference>
<evidence type="ECO:0000259" key="10">
    <source>
        <dbReference type="Pfam" id="PF00593"/>
    </source>
</evidence>
<dbReference type="AlphaFoldDB" id="F4CBM1"/>
<dbReference type="Pfam" id="PF13715">
    <property type="entry name" value="CarbopepD_reg_2"/>
    <property type="match status" value="1"/>
</dbReference>
<dbReference type="SUPFAM" id="SSF56935">
    <property type="entry name" value="Porins"/>
    <property type="match status" value="1"/>
</dbReference>
<dbReference type="InterPro" id="IPR037066">
    <property type="entry name" value="Plug_dom_sf"/>
</dbReference>
<dbReference type="PROSITE" id="PS52016">
    <property type="entry name" value="TONB_DEPENDENT_REC_3"/>
    <property type="match status" value="1"/>
</dbReference>
<evidence type="ECO:0000256" key="6">
    <source>
        <dbReference type="ARBA" id="ARBA00023136"/>
    </source>
</evidence>